<dbReference type="HOGENOM" id="CLU_135651_0_0_6"/>
<accession>A0A2I3C922</accession>
<dbReference type="AlphaFoldDB" id="A0A2I3C922"/>
<evidence type="ECO:0000313" key="2">
    <source>
        <dbReference type="EMBL" id="AGV17371.1"/>
    </source>
</evidence>
<evidence type="ECO:0008006" key="4">
    <source>
        <dbReference type="Google" id="ProtNLM"/>
    </source>
</evidence>
<dbReference type="KEGG" id="vag:N646_1538"/>
<keyword evidence="1" id="KW-0732">Signal</keyword>
<sequence>MKFLNTLLLCTLVAATSVSVFANNSDEWELIATKTVNFHTETDTVTPNSLFRNRSFSKIKLKCVQGTVDINSLKVVMTDGSEKKLSSMGVLTSGLSTRAWSLPGTKEAKLKQIEMTYSSWGSTKLSLLGVSKKAKIEVWGKKKSNPSS</sequence>
<dbReference type="RefSeq" id="WP_017820426.1">
    <property type="nucleotide sequence ID" value="NC_022349.1"/>
</dbReference>
<evidence type="ECO:0000256" key="1">
    <source>
        <dbReference type="SAM" id="SignalP"/>
    </source>
</evidence>
<feature type="chain" id="PRO_5014117140" description="DUF2541 family protein" evidence="1">
    <location>
        <begin position="23"/>
        <end position="148"/>
    </location>
</feature>
<gene>
    <name evidence="2" type="ORF">N646_1538</name>
</gene>
<name>A0A2I3C922_VIBAX</name>
<feature type="signal peptide" evidence="1">
    <location>
        <begin position="1"/>
        <end position="22"/>
    </location>
</feature>
<dbReference type="Proteomes" id="UP000016714">
    <property type="component" value="Chromosome 1"/>
</dbReference>
<reference evidence="2 3" key="1">
    <citation type="journal article" date="2015" name="Genome Announc.">
        <title>Complete genome sequence of Vibrio alginolyticus ATCC 17749.</title>
        <authorList>
            <person name="Liu X.F."/>
            <person name="Cao Y."/>
            <person name="Zhang H.L."/>
            <person name="Chen Y.J."/>
            <person name="Hu C.J."/>
        </authorList>
    </citation>
    <scope>NUCLEOTIDE SEQUENCE [LARGE SCALE GENOMIC DNA]</scope>
    <source>
        <strain evidence="3">ATCC 17749 / DSM 2171 / NBRC 15630 / NCIMB 1903 / NCTC 12160 / XII-53</strain>
    </source>
</reference>
<evidence type="ECO:0000313" key="3">
    <source>
        <dbReference type="Proteomes" id="UP000016714"/>
    </source>
</evidence>
<proteinExistence type="predicted"/>
<organism evidence="2 3">
    <name type="scientific">Vibrio alginolyticus (strain ATCC 17749 / DSM 2171 / NBRC 15630 / NCIMB 1903 / NCTC 12160 / XII-53)</name>
    <dbReference type="NCBI Taxonomy" id="1219076"/>
    <lineage>
        <taxon>Bacteria</taxon>
        <taxon>Pseudomonadati</taxon>
        <taxon>Pseudomonadota</taxon>
        <taxon>Gammaproteobacteria</taxon>
        <taxon>Vibrionales</taxon>
        <taxon>Vibrionaceae</taxon>
        <taxon>Vibrio</taxon>
    </lineage>
</organism>
<dbReference type="EMBL" id="CP006718">
    <property type="protein sequence ID" value="AGV17371.1"/>
    <property type="molecule type" value="Genomic_DNA"/>
</dbReference>
<protein>
    <recommendedName>
        <fullName evidence="4">DUF2541 family protein</fullName>
    </recommendedName>
</protein>